<dbReference type="OrthoDB" id="9809354at2"/>
<evidence type="ECO:0000256" key="4">
    <source>
        <dbReference type="ARBA" id="ARBA00022438"/>
    </source>
</evidence>
<feature type="binding site" evidence="8">
    <location>
        <position position="347"/>
    </location>
    <ligand>
        <name>Mn(2+)</name>
        <dbReference type="ChEBI" id="CHEBI:29035"/>
        <label>1</label>
    </ligand>
</feature>
<feature type="active site" evidence="8">
    <location>
        <position position="275"/>
    </location>
</feature>
<keyword evidence="4 8" id="KW-0031">Aminopeptidase</keyword>
<feature type="domain" description="Cytosol aminopeptidase" evidence="9">
    <location>
        <begin position="343"/>
        <end position="350"/>
    </location>
</feature>
<feature type="binding site" evidence="8">
    <location>
        <position position="263"/>
    </location>
    <ligand>
        <name>Mn(2+)</name>
        <dbReference type="ChEBI" id="CHEBI:29035"/>
        <label>2</label>
    </ligand>
</feature>
<dbReference type="GO" id="GO:0006508">
    <property type="term" value="P:proteolysis"/>
    <property type="evidence" value="ECO:0007669"/>
    <property type="project" value="UniProtKB-KW"/>
</dbReference>
<dbReference type="AlphaFoldDB" id="A0A542XAM1"/>
<dbReference type="NCBIfam" id="NF002073">
    <property type="entry name" value="PRK00913.1-2"/>
    <property type="match status" value="1"/>
</dbReference>
<dbReference type="Gene3D" id="3.40.220.10">
    <property type="entry name" value="Leucine Aminopeptidase, subunit E, domain 1"/>
    <property type="match status" value="1"/>
</dbReference>
<dbReference type="GO" id="GO:0005737">
    <property type="term" value="C:cytoplasm"/>
    <property type="evidence" value="ECO:0007669"/>
    <property type="project" value="UniProtKB-SubCell"/>
</dbReference>
<dbReference type="GO" id="GO:0070006">
    <property type="term" value="F:metalloaminopeptidase activity"/>
    <property type="evidence" value="ECO:0007669"/>
    <property type="project" value="InterPro"/>
</dbReference>
<dbReference type="GO" id="GO:0030145">
    <property type="term" value="F:manganese ion binding"/>
    <property type="evidence" value="ECO:0007669"/>
    <property type="project" value="UniProtKB-UniRule"/>
</dbReference>
<keyword evidence="8" id="KW-0464">Manganese</keyword>
<evidence type="ECO:0000313" key="11">
    <source>
        <dbReference type="Proteomes" id="UP000318336"/>
    </source>
</evidence>
<feature type="binding site" evidence="8">
    <location>
        <position position="286"/>
    </location>
    <ligand>
        <name>Mn(2+)</name>
        <dbReference type="ChEBI" id="CHEBI:29035"/>
        <label>2</label>
    </ligand>
</feature>
<dbReference type="PANTHER" id="PTHR11963">
    <property type="entry name" value="LEUCINE AMINOPEPTIDASE-RELATED"/>
    <property type="match status" value="1"/>
</dbReference>
<feature type="binding site" evidence="8">
    <location>
        <position position="268"/>
    </location>
    <ligand>
        <name>Mn(2+)</name>
        <dbReference type="ChEBI" id="CHEBI:29035"/>
        <label>1</label>
    </ligand>
</feature>
<dbReference type="RefSeq" id="WP_142004969.1">
    <property type="nucleotide sequence ID" value="NZ_CAJTBP010000001.1"/>
</dbReference>
<gene>
    <name evidence="8" type="primary">pepA</name>
    <name evidence="10" type="ORF">FB554_1010</name>
</gene>
<comment type="cofactor">
    <cofactor evidence="8">
        <name>Mn(2+)</name>
        <dbReference type="ChEBI" id="CHEBI:29035"/>
    </cofactor>
    <text evidence="8">Binds 2 manganese ions per subunit.</text>
</comment>
<dbReference type="CDD" id="cd00433">
    <property type="entry name" value="Peptidase_M17"/>
    <property type="match status" value="1"/>
</dbReference>
<dbReference type="InterPro" id="IPR023042">
    <property type="entry name" value="Peptidase_M17_leu_NH2_pept"/>
</dbReference>
<keyword evidence="6 8" id="KW-0378">Hydrolase</keyword>
<evidence type="ECO:0000256" key="3">
    <source>
        <dbReference type="ARBA" id="ARBA00009528"/>
    </source>
</evidence>
<dbReference type="InterPro" id="IPR000819">
    <property type="entry name" value="Peptidase_M17_C"/>
</dbReference>
<evidence type="ECO:0000313" key="10">
    <source>
        <dbReference type="EMBL" id="TQL32877.1"/>
    </source>
</evidence>
<dbReference type="EC" id="3.4.11.1" evidence="8"/>
<dbReference type="Pfam" id="PF02789">
    <property type="entry name" value="Peptidase_M17_N"/>
    <property type="match status" value="1"/>
</dbReference>
<evidence type="ECO:0000256" key="8">
    <source>
        <dbReference type="HAMAP-Rule" id="MF_00181"/>
    </source>
</evidence>
<protein>
    <recommendedName>
        <fullName evidence="8">Probable cytosol aminopeptidase</fullName>
        <ecNumber evidence="8">3.4.11.1</ecNumber>
    </recommendedName>
    <alternativeName>
        <fullName evidence="8">Leucine aminopeptidase</fullName>
        <shortName evidence="8">LAP</shortName>
        <ecNumber evidence="8">3.4.11.10</ecNumber>
    </alternativeName>
    <alternativeName>
        <fullName evidence="8">Leucyl aminopeptidase</fullName>
    </alternativeName>
</protein>
<evidence type="ECO:0000256" key="7">
    <source>
        <dbReference type="ARBA" id="ARBA00049972"/>
    </source>
</evidence>
<keyword evidence="8" id="KW-0963">Cytoplasm</keyword>
<dbReference type="PANTHER" id="PTHR11963:SF23">
    <property type="entry name" value="CYTOSOL AMINOPEPTIDASE"/>
    <property type="match status" value="1"/>
</dbReference>
<sequence length="501" mass="51242">MTTLTLTDKDASTVKADVLVLLAGKNDDGVALIPTHGLADESVEHVNATLAAIGAGGGPDETIKLTGVPGVASPLVVVSGTGLTGEPKASDHETIRAAAGAAVRGLAGTKHVALTAPGPSSELAGAVAEGALFGAYAFTTYRTAANPGKEPVAKVSVISAAARTAAAKAAARRAEIVADTQAFARDLVNTPPNDLFPASFTDRVKKRLSGSKVKVSVLDEKQLAKADCGGLVGVGRGSARPPRLVTLSYKPAKATKHVAIVGKGITFDSGGLCIKPAQSMITMKCDMAGAAAAAAAIEAVARLELPVAVTAYLCLAENMTGSDAQRPGDVVTMHNGKTVEIINTDAEGRLVMADGLSFASELKPDAVVDIATLTGAAMMALGLRTTAVLSNDEEASQRMLAAAERVGERQWPMPLNEELRKAMDSEVADVKHTGERQGGMITAALFLREFVGAGEDGVQLPWVHLDIAGPAFNEGSAYGYTPKGATGHGVRSLVGFVEAHA</sequence>
<dbReference type="PROSITE" id="PS00631">
    <property type="entry name" value="CYTOSOL_AP"/>
    <property type="match status" value="1"/>
</dbReference>
<keyword evidence="11" id="KW-1185">Reference proteome</keyword>
<comment type="caution">
    <text evidence="10">The sequence shown here is derived from an EMBL/GenBank/DDBJ whole genome shotgun (WGS) entry which is preliminary data.</text>
</comment>
<name>A0A542XAM1_9MICO</name>
<dbReference type="Gene3D" id="3.40.630.10">
    <property type="entry name" value="Zn peptidases"/>
    <property type="match status" value="1"/>
</dbReference>
<reference evidence="10 11" key="1">
    <citation type="submission" date="2019-06" db="EMBL/GenBank/DDBJ databases">
        <title>Sequencing the genomes of 1000 actinobacteria strains.</title>
        <authorList>
            <person name="Klenk H.-P."/>
        </authorList>
    </citation>
    <scope>NUCLEOTIDE SEQUENCE [LARGE SCALE GENOMIC DNA]</scope>
    <source>
        <strain evidence="10 11">DSM 24617</strain>
    </source>
</reference>
<dbReference type="InterPro" id="IPR043472">
    <property type="entry name" value="Macro_dom-like"/>
</dbReference>
<evidence type="ECO:0000256" key="2">
    <source>
        <dbReference type="ARBA" id="ARBA00000967"/>
    </source>
</evidence>
<feature type="active site" evidence="8">
    <location>
        <position position="349"/>
    </location>
</feature>
<dbReference type="EC" id="3.4.11.10" evidence="8"/>
<comment type="subcellular location">
    <subcellularLocation>
        <location evidence="8">Cytoplasm</location>
    </subcellularLocation>
</comment>
<proteinExistence type="inferred from homology"/>
<dbReference type="SUPFAM" id="SSF53187">
    <property type="entry name" value="Zn-dependent exopeptidases"/>
    <property type="match status" value="1"/>
</dbReference>
<dbReference type="PRINTS" id="PR00481">
    <property type="entry name" value="LAMNOPPTDASE"/>
</dbReference>
<feature type="binding site" evidence="8">
    <location>
        <position position="347"/>
    </location>
    <ligand>
        <name>Mn(2+)</name>
        <dbReference type="ChEBI" id="CHEBI:29035"/>
        <label>2</label>
    </ligand>
</feature>
<organism evidence="10 11">
    <name type="scientific">Barrientosiimonas humi</name>
    <dbReference type="NCBI Taxonomy" id="999931"/>
    <lineage>
        <taxon>Bacteria</taxon>
        <taxon>Bacillati</taxon>
        <taxon>Actinomycetota</taxon>
        <taxon>Actinomycetes</taxon>
        <taxon>Micrococcales</taxon>
        <taxon>Dermacoccaceae</taxon>
        <taxon>Barrientosiimonas</taxon>
    </lineage>
</organism>
<dbReference type="InterPro" id="IPR008283">
    <property type="entry name" value="Peptidase_M17_N"/>
</dbReference>
<comment type="catalytic activity">
    <reaction evidence="2 8">
        <text>Release of an N-terminal amino acid, preferentially leucine, but not glutamic or aspartic acids.</text>
        <dbReference type="EC" id="3.4.11.10"/>
    </reaction>
</comment>
<dbReference type="Proteomes" id="UP000318336">
    <property type="component" value="Unassembled WGS sequence"/>
</dbReference>
<dbReference type="EMBL" id="VFOK01000001">
    <property type="protein sequence ID" value="TQL32877.1"/>
    <property type="molecule type" value="Genomic_DNA"/>
</dbReference>
<evidence type="ECO:0000256" key="6">
    <source>
        <dbReference type="ARBA" id="ARBA00022801"/>
    </source>
</evidence>
<evidence type="ECO:0000256" key="5">
    <source>
        <dbReference type="ARBA" id="ARBA00022670"/>
    </source>
</evidence>
<dbReference type="HAMAP" id="MF_00181">
    <property type="entry name" value="Cytosol_peptidase_M17"/>
    <property type="match status" value="1"/>
</dbReference>
<comment type="catalytic activity">
    <reaction evidence="1 8">
        <text>Release of an N-terminal amino acid, Xaa-|-Yaa-, in which Xaa is preferably Leu, but may be other amino acids including Pro although not Arg or Lys, and Yaa may be Pro. Amino acid amides and methyl esters are also readily hydrolyzed, but rates on arylamides are exceedingly low.</text>
        <dbReference type="EC" id="3.4.11.1"/>
    </reaction>
</comment>
<feature type="binding site" evidence="8">
    <location>
        <position position="268"/>
    </location>
    <ligand>
        <name>Mn(2+)</name>
        <dbReference type="ChEBI" id="CHEBI:29035"/>
        <label>2</label>
    </ligand>
</feature>
<feature type="binding site" evidence="8">
    <location>
        <position position="345"/>
    </location>
    <ligand>
        <name>Mn(2+)</name>
        <dbReference type="ChEBI" id="CHEBI:29035"/>
        <label>1</label>
    </ligand>
</feature>
<evidence type="ECO:0000256" key="1">
    <source>
        <dbReference type="ARBA" id="ARBA00000135"/>
    </source>
</evidence>
<dbReference type="SUPFAM" id="SSF52949">
    <property type="entry name" value="Macro domain-like"/>
    <property type="match status" value="1"/>
</dbReference>
<evidence type="ECO:0000259" key="9">
    <source>
        <dbReference type="PROSITE" id="PS00631"/>
    </source>
</evidence>
<comment type="function">
    <text evidence="7 8">Presumably involved in the processing and regular turnover of intracellular proteins. Catalyzes the removal of unsubstituted N-terminal amino acids from various peptides.</text>
</comment>
<keyword evidence="5 8" id="KW-0645">Protease</keyword>
<dbReference type="Pfam" id="PF00883">
    <property type="entry name" value="Peptidase_M17"/>
    <property type="match status" value="1"/>
</dbReference>
<accession>A0A542XAM1</accession>
<keyword evidence="8" id="KW-0479">Metal-binding</keyword>
<comment type="similarity">
    <text evidence="3 8">Belongs to the peptidase M17 family.</text>
</comment>
<dbReference type="InterPro" id="IPR011356">
    <property type="entry name" value="Leucine_aapep/pepB"/>
</dbReference>